<dbReference type="InterPro" id="IPR052164">
    <property type="entry name" value="Anthracycline_SecMetBiosynth"/>
</dbReference>
<feature type="compositionally biased region" description="Basic residues" evidence="1">
    <location>
        <begin position="173"/>
        <end position="188"/>
    </location>
</feature>
<dbReference type="RefSeq" id="WP_203924846.1">
    <property type="nucleotide sequence ID" value="NZ_BONZ01000133.1"/>
</dbReference>
<dbReference type="Gene3D" id="3.10.180.10">
    <property type="entry name" value="2,3-Dihydroxybiphenyl 1,2-Dioxygenase, domain 1"/>
    <property type="match status" value="1"/>
</dbReference>
<evidence type="ECO:0000313" key="4">
    <source>
        <dbReference type="Proteomes" id="UP000642748"/>
    </source>
</evidence>
<dbReference type="Pfam" id="PF18029">
    <property type="entry name" value="Glyoxalase_6"/>
    <property type="match status" value="1"/>
</dbReference>
<protein>
    <recommendedName>
        <fullName evidence="2">Glyoxalase-like domain-containing protein</fullName>
    </recommendedName>
</protein>
<dbReference type="PANTHER" id="PTHR33993">
    <property type="entry name" value="GLYOXALASE-RELATED"/>
    <property type="match status" value="1"/>
</dbReference>
<gene>
    <name evidence="3" type="ORF">Raf01_96370</name>
</gene>
<reference evidence="3" key="1">
    <citation type="submission" date="2021-01" db="EMBL/GenBank/DDBJ databases">
        <title>Whole genome shotgun sequence of Rugosimonospora africana NBRC 104875.</title>
        <authorList>
            <person name="Komaki H."/>
            <person name="Tamura T."/>
        </authorList>
    </citation>
    <scope>NUCLEOTIDE SEQUENCE</scope>
    <source>
        <strain evidence="3">NBRC 104875</strain>
    </source>
</reference>
<evidence type="ECO:0000259" key="2">
    <source>
        <dbReference type="Pfam" id="PF18029"/>
    </source>
</evidence>
<feature type="region of interest" description="Disordered" evidence="1">
    <location>
        <begin position="142"/>
        <end position="188"/>
    </location>
</feature>
<sequence>MPHRRQGPADPHSIREVVVGQGLRLRIFARDPARARAFYAQIFGWSLPDDGWHCWVITPDDDPRLGIDGPHPMGANHAAGPGEAVGSGKLIIPTIHVTDLDATATAATTAGGDVLVPRIPVPGIGWLIYLADTEGNVIGIMQDDPRAAWPPPPSPDTSASTRAPRRSGGGASTRRRRHRGTGRRPRRG</sequence>
<keyword evidence="4" id="KW-1185">Reference proteome</keyword>
<dbReference type="Proteomes" id="UP000642748">
    <property type="component" value="Unassembled WGS sequence"/>
</dbReference>
<evidence type="ECO:0000256" key="1">
    <source>
        <dbReference type="SAM" id="MobiDB-lite"/>
    </source>
</evidence>
<dbReference type="EMBL" id="BONZ01000133">
    <property type="protein sequence ID" value="GIH21465.1"/>
    <property type="molecule type" value="Genomic_DNA"/>
</dbReference>
<name>A0A8J3R1W4_9ACTN</name>
<dbReference type="AlphaFoldDB" id="A0A8J3R1W4"/>
<accession>A0A8J3R1W4</accession>
<evidence type="ECO:0000313" key="3">
    <source>
        <dbReference type="EMBL" id="GIH21465.1"/>
    </source>
</evidence>
<dbReference type="InterPro" id="IPR029068">
    <property type="entry name" value="Glyas_Bleomycin-R_OHBP_Dase"/>
</dbReference>
<organism evidence="3 4">
    <name type="scientific">Rugosimonospora africana</name>
    <dbReference type="NCBI Taxonomy" id="556532"/>
    <lineage>
        <taxon>Bacteria</taxon>
        <taxon>Bacillati</taxon>
        <taxon>Actinomycetota</taxon>
        <taxon>Actinomycetes</taxon>
        <taxon>Micromonosporales</taxon>
        <taxon>Micromonosporaceae</taxon>
        <taxon>Rugosimonospora</taxon>
    </lineage>
</organism>
<proteinExistence type="predicted"/>
<comment type="caution">
    <text evidence="3">The sequence shown here is derived from an EMBL/GenBank/DDBJ whole genome shotgun (WGS) entry which is preliminary data.</text>
</comment>
<dbReference type="InterPro" id="IPR041581">
    <property type="entry name" value="Glyoxalase_6"/>
</dbReference>
<feature type="domain" description="Glyoxalase-like" evidence="2">
    <location>
        <begin position="29"/>
        <end position="138"/>
    </location>
</feature>
<dbReference type="SUPFAM" id="SSF54593">
    <property type="entry name" value="Glyoxalase/Bleomycin resistance protein/Dihydroxybiphenyl dioxygenase"/>
    <property type="match status" value="1"/>
</dbReference>